<name>A0AAV7HNW8_DENCH</name>
<keyword evidence="2" id="KW-1185">Reference proteome</keyword>
<evidence type="ECO:0000313" key="1">
    <source>
        <dbReference type="EMBL" id="KAH0469783.1"/>
    </source>
</evidence>
<organism evidence="1 2">
    <name type="scientific">Dendrobium chrysotoxum</name>
    <name type="common">Orchid</name>
    <dbReference type="NCBI Taxonomy" id="161865"/>
    <lineage>
        <taxon>Eukaryota</taxon>
        <taxon>Viridiplantae</taxon>
        <taxon>Streptophyta</taxon>
        <taxon>Embryophyta</taxon>
        <taxon>Tracheophyta</taxon>
        <taxon>Spermatophyta</taxon>
        <taxon>Magnoliopsida</taxon>
        <taxon>Liliopsida</taxon>
        <taxon>Asparagales</taxon>
        <taxon>Orchidaceae</taxon>
        <taxon>Epidendroideae</taxon>
        <taxon>Malaxideae</taxon>
        <taxon>Dendrobiinae</taxon>
        <taxon>Dendrobium</taxon>
    </lineage>
</organism>
<sequence length="63" mass="7061">MNEVGYTINVGKLIYSNLSYNIRDTTSMGLGHPFLIYVLCVNADVRGDLDEEKLFPISVLPIK</sequence>
<evidence type="ECO:0000313" key="2">
    <source>
        <dbReference type="Proteomes" id="UP000775213"/>
    </source>
</evidence>
<protein>
    <submittedName>
        <fullName evidence="1">Uncharacterized protein</fullName>
    </submittedName>
</protein>
<dbReference type="AlphaFoldDB" id="A0AAV7HNW8"/>
<gene>
    <name evidence="1" type="ORF">IEQ34_001341</name>
</gene>
<comment type="caution">
    <text evidence="1">The sequence shown here is derived from an EMBL/GenBank/DDBJ whole genome shotgun (WGS) entry which is preliminary data.</text>
</comment>
<dbReference type="Proteomes" id="UP000775213">
    <property type="component" value="Unassembled WGS sequence"/>
</dbReference>
<dbReference type="EMBL" id="JAGFBR010000002">
    <property type="protein sequence ID" value="KAH0469783.1"/>
    <property type="molecule type" value="Genomic_DNA"/>
</dbReference>
<reference evidence="1 2" key="1">
    <citation type="journal article" date="2021" name="Hortic Res">
        <title>Chromosome-scale assembly of the Dendrobium chrysotoxum genome enhances the understanding of orchid evolution.</title>
        <authorList>
            <person name="Zhang Y."/>
            <person name="Zhang G.Q."/>
            <person name="Zhang D."/>
            <person name="Liu X.D."/>
            <person name="Xu X.Y."/>
            <person name="Sun W.H."/>
            <person name="Yu X."/>
            <person name="Zhu X."/>
            <person name="Wang Z.W."/>
            <person name="Zhao X."/>
            <person name="Zhong W.Y."/>
            <person name="Chen H."/>
            <person name="Yin W.L."/>
            <person name="Huang T."/>
            <person name="Niu S.C."/>
            <person name="Liu Z.J."/>
        </authorList>
    </citation>
    <scope>NUCLEOTIDE SEQUENCE [LARGE SCALE GENOMIC DNA]</scope>
    <source>
        <strain evidence="1">Lindl</strain>
    </source>
</reference>
<accession>A0AAV7HNW8</accession>
<proteinExistence type="predicted"/>